<evidence type="ECO:0008006" key="4">
    <source>
        <dbReference type="Google" id="ProtNLM"/>
    </source>
</evidence>
<dbReference type="EMBL" id="PUHQ01000053">
    <property type="protein sequence ID" value="KAG0659482.1"/>
    <property type="molecule type" value="Genomic_DNA"/>
</dbReference>
<dbReference type="OrthoDB" id="25002at2759"/>
<dbReference type="GO" id="GO:0006357">
    <property type="term" value="P:regulation of transcription by RNA polymerase II"/>
    <property type="evidence" value="ECO:0007669"/>
    <property type="project" value="InterPro"/>
</dbReference>
<dbReference type="Proteomes" id="UP000777482">
    <property type="component" value="Unassembled WGS sequence"/>
</dbReference>
<feature type="region of interest" description="Disordered" evidence="1">
    <location>
        <begin position="371"/>
        <end position="404"/>
    </location>
</feature>
<dbReference type="PANTHER" id="PTHR10026">
    <property type="entry name" value="CYCLIN"/>
    <property type="match status" value="1"/>
</dbReference>
<sequence length="404" mass="44904">MSRPLRLPASSTESQWLYTPAELAHSPSVRAGLTVQQELHGRARAIKRLWTLRNYQTVSVPLRRASFPAQRADCDGATQRHQPVISTAATFLHRFYMRETMQQYDPVVNYDPMSTRMRARKADSSRSECRTNRNQTAAVAAFFLACKSEEEPRSIKALVQFLLEATRDQRRFRVDRIAAPQTDLPEFQKLRAKVLTYEEAILRSLCYDLTVRNPHWYAVNTAKQVWTGGDETETGKRVAQVAWTFLNDSLALPLCLLYRPQLIAAASLVLACAQLDQPLPPSPGSLSEQKALHELEIQEAEEGEEPAPFVPRMGWMDLLEIKPEELRDPIKAMLGGYDLALDPFVASEAKLLAPKVDALLSELLASRTDPNPAIAIEGESQGGSQTAAPETTDGDVSMASASSA</sequence>
<evidence type="ECO:0000256" key="1">
    <source>
        <dbReference type="SAM" id="MobiDB-lite"/>
    </source>
</evidence>
<reference evidence="2 3" key="1">
    <citation type="submission" date="2020-11" db="EMBL/GenBank/DDBJ databases">
        <title>Kefir isolates.</title>
        <authorList>
            <person name="Marcisauskas S."/>
            <person name="Kim Y."/>
            <person name="Blasche S."/>
        </authorList>
    </citation>
    <scope>NUCLEOTIDE SEQUENCE [LARGE SCALE GENOMIC DNA]</scope>
    <source>
        <strain evidence="2 3">KR</strain>
    </source>
</reference>
<evidence type="ECO:0000313" key="2">
    <source>
        <dbReference type="EMBL" id="KAG0659482.1"/>
    </source>
</evidence>
<dbReference type="InterPro" id="IPR036915">
    <property type="entry name" value="Cyclin-like_sf"/>
</dbReference>
<gene>
    <name evidence="2" type="ORF">C6P46_005119</name>
</gene>
<keyword evidence="3" id="KW-1185">Reference proteome</keyword>
<comment type="caution">
    <text evidence="2">The sequence shown here is derived from an EMBL/GenBank/DDBJ whole genome shotgun (WGS) entry which is preliminary data.</text>
</comment>
<dbReference type="Gene3D" id="1.10.472.10">
    <property type="entry name" value="Cyclin-like"/>
    <property type="match status" value="2"/>
</dbReference>
<dbReference type="SUPFAM" id="SSF47954">
    <property type="entry name" value="Cyclin-like"/>
    <property type="match status" value="3"/>
</dbReference>
<dbReference type="GO" id="GO:0016538">
    <property type="term" value="F:cyclin-dependent protein serine/threonine kinase regulator activity"/>
    <property type="evidence" value="ECO:0007669"/>
    <property type="project" value="InterPro"/>
</dbReference>
<proteinExistence type="predicted"/>
<protein>
    <recommendedName>
        <fullName evidence="4">Cyclin N-terminal domain-containing protein</fullName>
    </recommendedName>
</protein>
<accession>A0A9P6W0T0</accession>
<dbReference type="CDD" id="cd20546">
    <property type="entry name" value="CYCLIN_SpCG1C_ScCTK2-like_rpt2"/>
    <property type="match status" value="1"/>
</dbReference>
<evidence type="ECO:0000313" key="3">
    <source>
        <dbReference type="Proteomes" id="UP000777482"/>
    </source>
</evidence>
<dbReference type="InterPro" id="IPR043198">
    <property type="entry name" value="Cyclin/Ssn8"/>
</dbReference>
<organism evidence="2 3">
    <name type="scientific">Rhodotorula mucilaginosa</name>
    <name type="common">Yeast</name>
    <name type="synonym">Rhodotorula rubra</name>
    <dbReference type="NCBI Taxonomy" id="5537"/>
    <lineage>
        <taxon>Eukaryota</taxon>
        <taxon>Fungi</taxon>
        <taxon>Dikarya</taxon>
        <taxon>Basidiomycota</taxon>
        <taxon>Pucciniomycotina</taxon>
        <taxon>Microbotryomycetes</taxon>
        <taxon>Sporidiobolales</taxon>
        <taxon>Sporidiobolaceae</taxon>
        <taxon>Rhodotorula</taxon>
    </lineage>
</organism>
<dbReference type="AlphaFoldDB" id="A0A9P6W0T0"/>
<name>A0A9P6W0T0_RHOMI</name>